<dbReference type="Gene3D" id="2.20.28.20">
    <property type="entry name" value="Methionyl-tRNA synthetase, Zn-domain"/>
    <property type="match status" value="1"/>
</dbReference>
<keyword evidence="6 11" id="KW-0067">ATP-binding</keyword>
<evidence type="ECO:0000256" key="11">
    <source>
        <dbReference type="RuleBase" id="RU363039"/>
    </source>
</evidence>
<dbReference type="PANTHER" id="PTHR45765:SF1">
    <property type="entry name" value="METHIONINE--TRNA LIGASE, CYTOPLASMIC"/>
    <property type="match status" value="1"/>
</dbReference>
<dbReference type="PANTHER" id="PTHR45765">
    <property type="entry name" value="METHIONINE--TRNA LIGASE"/>
    <property type="match status" value="1"/>
</dbReference>
<evidence type="ECO:0000256" key="8">
    <source>
        <dbReference type="ARBA" id="ARBA00023146"/>
    </source>
</evidence>
<dbReference type="GO" id="GO:0005829">
    <property type="term" value="C:cytosol"/>
    <property type="evidence" value="ECO:0007669"/>
    <property type="project" value="TreeGrafter"/>
</dbReference>
<accession>A0A4V2JIP5</accession>
<keyword evidence="5 11" id="KW-0547">Nucleotide-binding</keyword>
<name>A0A4V2JIP5_STRKA</name>
<dbReference type="Gene3D" id="1.10.730.10">
    <property type="entry name" value="Isoleucyl-tRNA Synthetase, Domain 1"/>
    <property type="match status" value="1"/>
</dbReference>
<gene>
    <name evidence="13" type="ORF">EYS09_12300</name>
</gene>
<dbReference type="GO" id="GO:0005524">
    <property type="term" value="F:ATP binding"/>
    <property type="evidence" value="ECO:0007669"/>
    <property type="project" value="UniProtKB-KW"/>
</dbReference>
<evidence type="ECO:0000256" key="5">
    <source>
        <dbReference type="ARBA" id="ARBA00022741"/>
    </source>
</evidence>
<evidence type="ECO:0000256" key="10">
    <source>
        <dbReference type="ARBA" id="ARBA00047364"/>
    </source>
</evidence>
<keyword evidence="3" id="KW-0963">Cytoplasm</keyword>
<dbReference type="InterPro" id="IPR023458">
    <property type="entry name" value="Met-tRNA_ligase_1"/>
</dbReference>
<evidence type="ECO:0000256" key="2">
    <source>
        <dbReference type="ARBA" id="ARBA00012838"/>
    </source>
</evidence>
<organism evidence="13 14">
    <name type="scientific">Streptomyces kasugaensis</name>
    <dbReference type="NCBI Taxonomy" id="1946"/>
    <lineage>
        <taxon>Bacteria</taxon>
        <taxon>Bacillati</taxon>
        <taxon>Actinomycetota</taxon>
        <taxon>Actinomycetes</taxon>
        <taxon>Kitasatosporales</taxon>
        <taxon>Streptomycetaceae</taxon>
        <taxon>Streptomyces</taxon>
    </lineage>
</organism>
<dbReference type="PROSITE" id="PS00178">
    <property type="entry name" value="AA_TRNA_LIGASE_I"/>
    <property type="match status" value="1"/>
</dbReference>
<evidence type="ECO:0000256" key="1">
    <source>
        <dbReference type="ARBA" id="ARBA00008258"/>
    </source>
</evidence>
<keyword evidence="4 11" id="KW-0436">Ligase</keyword>
<keyword evidence="7 11" id="KW-0648">Protein biosynthesis</keyword>
<reference evidence="13 14" key="1">
    <citation type="submission" date="2019-02" db="EMBL/GenBank/DDBJ databases">
        <title>Draft Genome Sequence of Streptomyces sp. AM-2504, identified by 16S rRNA comparative analysis as a Streptomyces Kasugaensis strain.</title>
        <authorList>
            <person name="Napolioni V."/>
            <person name="Giuliodori A.M."/>
            <person name="Spurio R."/>
            <person name="Fabbretti A."/>
        </authorList>
    </citation>
    <scope>NUCLEOTIDE SEQUENCE [LARGE SCALE GENOMIC DNA]</scope>
    <source>
        <strain evidence="13 14">AM-2504</strain>
    </source>
</reference>
<comment type="similarity">
    <text evidence="1">Belongs to the class-I aminoacyl-tRNA synthetase family. MetG type 1 subfamily.</text>
</comment>
<dbReference type="InterPro" id="IPR009080">
    <property type="entry name" value="tRNAsynth_Ia_anticodon-bd"/>
</dbReference>
<evidence type="ECO:0000256" key="6">
    <source>
        <dbReference type="ARBA" id="ARBA00022840"/>
    </source>
</evidence>
<evidence type="ECO:0000313" key="13">
    <source>
        <dbReference type="EMBL" id="TBO59381.1"/>
    </source>
</evidence>
<dbReference type="AlphaFoldDB" id="A0A4V2JIP5"/>
<dbReference type="InterPro" id="IPR029038">
    <property type="entry name" value="MetRS_Zn"/>
</dbReference>
<dbReference type="Gene3D" id="3.40.50.620">
    <property type="entry name" value="HUPs"/>
    <property type="match status" value="1"/>
</dbReference>
<evidence type="ECO:0000256" key="7">
    <source>
        <dbReference type="ARBA" id="ARBA00022917"/>
    </source>
</evidence>
<feature type="domain" description="Methionyl/Leucyl tRNA synthetase" evidence="12">
    <location>
        <begin position="6"/>
        <end position="369"/>
    </location>
</feature>
<dbReference type="SUPFAM" id="SSF47323">
    <property type="entry name" value="Anticodon-binding domain of a subclass of class I aminoacyl-tRNA synthetases"/>
    <property type="match status" value="1"/>
</dbReference>
<dbReference type="InterPro" id="IPR015413">
    <property type="entry name" value="Methionyl/Leucyl_tRNA_Synth"/>
</dbReference>
<comment type="catalytic activity">
    <reaction evidence="10">
        <text>tRNA(Met) + L-methionine + ATP = L-methionyl-tRNA(Met) + AMP + diphosphate</text>
        <dbReference type="Rhea" id="RHEA:13481"/>
        <dbReference type="Rhea" id="RHEA-COMP:9667"/>
        <dbReference type="Rhea" id="RHEA-COMP:9698"/>
        <dbReference type="ChEBI" id="CHEBI:30616"/>
        <dbReference type="ChEBI" id="CHEBI:33019"/>
        <dbReference type="ChEBI" id="CHEBI:57844"/>
        <dbReference type="ChEBI" id="CHEBI:78442"/>
        <dbReference type="ChEBI" id="CHEBI:78530"/>
        <dbReference type="ChEBI" id="CHEBI:456215"/>
        <dbReference type="EC" id="6.1.1.10"/>
    </reaction>
</comment>
<dbReference type="GO" id="GO:0006431">
    <property type="term" value="P:methionyl-tRNA aminoacylation"/>
    <property type="evidence" value="ECO:0007669"/>
    <property type="project" value="InterPro"/>
</dbReference>
<dbReference type="Proteomes" id="UP000292452">
    <property type="component" value="Unassembled WGS sequence"/>
</dbReference>
<keyword evidence="8 11" id="KW-0030">Aminoacyl-tRNA synthetase</keyword>
<dbReference type="InterPro" id="IPR014729">
    <property type="entry name" value="Rossmann-like_a/b/a_fold"/>
</dbReference>
<evidence type="ECO:0000259" key="12">
    <source>
        <dbReference type="Pfam" id="PF09334"/>
    </source>
</evidence>
<protein>
    <recommendedName>
        <fullName evidence="2">methionine--tRNA ligase</fullName>
        <ecNumber evidence="2">6.1.1.10</ecNumber>
    </recommendedName>
    <alternativeName>
        <fullName evidence="9">Methionyl-tRNA synthetase</fullName>
    </alternativeName>
</protein>
<comment type="caution">
    <text evidence="13">The sequence shown here is derived from an EMBL/GenBank/DDBJ whole genome shotgun (WGS) entry which is preliminary data.</text>
</comment>
<dbReference type="InterPro" id="IPR033911">
    <property type="entry name" value="MetRS_core"/>
</dbReference>
<evidence type="ECO:0000313" key="14">
    <source>
        <dbReference type="Proteomes" id="UP000292452"/>
    </source>
</evidence>
<keyword evidence="14" id="KW-1185">Reference proteome</keyword>
<dbReference type="EC" id="6.1.1.10" evidence="2"/>
<dbReference type="Pfam" id="PF09334">
    <property type="entry name" value="tRNA-synt_1g"/>
    <property type="match status" value="1"/>
</dbReference>
<dbReference type="GO" id="GO:0004825">
    <property type="term" value="F:methionine-tRNA ligase activity"/>
    <property type="evidence" value="ECO:0007669"/>
    <property type="project" value="UniProtKB-EC"/>
</dbReference>
<dbReference type="EMBL" id="SIXH01000083">
    <property type="protein sequence ID" value="TBO59381.1"/>
    <property type="molecule type" value="Genomic_DNA"/>
</dbReference>
<dbReference type="PRINTS" id="PR01041">
    <property type="entry name" value="TRNASYNTHMET"/>
</dbReference>
<evidence type="ECO:0000256" key="3">
    <source>
        <dbReference type="ARBA" id="ARBA00022490"/>
    </source>
</evidence>
<dbReference type="SUPFAM" id="SSF52374">
    <property type="entry name" value="Nucleotidylyl transferase"/>
    <property type="match status" value="1"/>
</dbReference>
<sequence>MSAPVWITATPPTPNGDLHVGHIAGPYVAGDVLRRFLAADGVEARYTTGLDDHQSYVPVRGAKDGRTGEDVADGYGASIERTWHAAEVAFDRIVHPRRDADYPAFVQDFLRRLHDAGHLVARTRPLPYCTGCRRWLYEAYVSGKCPHCGAGSHGNACEPCGRPNDCGDLTDPHCETCGLPAELRDCTRLYFPLAPFADRLTAFWADVRMPPHLRVLCETMLADGLPEIAVSHPADWGVPVPVDGFTDQRAYVWCEMAPGYLYQSDRRGPGGGPATGPVQFFGFDNGYFHAVLFPALFMAYDAALPLPTAFVVNEFYQLDGQKFSTSRRHAVWAHDALAGAGSDALRHHVLADRPDGRQTSFTPADLDRTIGHLRTGWDGWLHRLCAAVARDCDGRVPAERPAGPAWERLRAGLLRTVGELREAYGTAGFDPRRAVALLDDAVARTADFGHVHAHERDRPDGAAAHRAALTAQLAAAAALAAWAAPVMPAGAARLAALLGERPGRPVTAAALAAPEPGRRLDPPAGPVFGG</sequence>
<evidence type="ECO:0000256" key="9">
    <source>
        <dbReference type="ARBA" id="ARBA00030904"/>
    </source>
</evidence>
<dbReference type="InterPro" id="IPR001412">
    <property type="entry name" value="aa-tRNA-synth_I_CS"/>
</dbReference>
<proteinExistence type="inferred from homology"/>
<dbReference type="RefSeq" id="WP_131123233.1">
    <property type="nucleotide sequence ID" value="NZ_SIXH01000083.1"/>
</dbReference>
<evidence type="ECO:0000256" key="4">
    <source>
        <dbReference type="ARBA" id="ARBA00022598"/>
    </source>
</evidence>